<reference evidence="2 4" key="1">
    <citation type="submission" date="2015-05" db="EMBL/GenBank/DDBJ databases">
        <title>Evolution of Trichinella species and genotypes.</title>
        <authorList>
            <person name="Korhonen P.K."/>
            <person name="Edoardo P."/>
            <person name="Giuseppe L.R."/>
            <person name="Gasser R.B."/>
        </authorList>
    </citation>
    <scope>NUCLEOTIDE SEQUENCE [LARGE SCALE GENOMIC DNA]</scope>
    <source>
        <strain evidence="2">ISS10</strain>
    </source>
</reference>
<sequence length="107" mass="12356">MQRRASEQQPMKFYCEKVGRVRGEIGSTRDYYLSSNYYAILYVSAIHLLLQHHLQYLLGNGMLRISGVAKTVPHSFQKNGYAGHEAELRKKVYLAREPLKRLCLLIA</sequence>
<keyword evidence="1" id="KW-1133">Transmembrane helix</keyword>
<evidence type="ECO:0000256" key="1">
    <source>
        <dbReference type="SAM" id="Phobius"/>
    </source>
</evidence>
<keyword evidence="1" id="KW-0812">Transmembrane</keyword>
<evidence type="ECO:0000313" key="4">
    <source>
        <dbReference type="Proteomes" id="UP000054721"/>
    </source>
</evidence>
<accession>A0A0V1KM91</accession>
<dbReference type="Proteomes" id="UP000054721">
    <property type="component" value="Unassembled WGS sequence"/>
</dbReference>
<dbReference type="EMBL" id="JYDW01000465">
    <property type="protein sequence ID" value="KRZ48124.1"/>
    <property type="molecule type" value="Genomic_DNA"/>
</dbReference>
<evidence type="ECO:0000313" key="2">
    <source>
        <dbReference type="EMBL" id="KRZ48124.1"/>
    </source>
</evidence>
<comment type="caution">
    <text evidence="2">The sequence shown here is derived from an EMBL/GenBank/DDBJ whole genome shotgun (WGS) entry which is preliminary data.</text>
</comment>
<dbReference type="AlphaFoldDB" id="A0A0V1KM91"/>
<dbReference type="EMBL" id="JYDW01000374">
    <property type="protein sequence ID" value="KRZ48700.1"/>
    <property type="molecule type" value="Genomic_DNA"/>
</dbReference>
<protein>
    <submittedName>
        <fullName evidence="2">Uncharacterized protein</fullName>
    </submittedName>
</protein>
<gene>
    <name evidence="3" type="ORF">T02_2666</name>
    <name evidence="2" type="ORF">T02_5586</name>
</gene>
<keyword evidence="1" id="KW-0472">Membrane</keyword>
<keyword evidence="4" id="KW-1185">Reference proteome</keyword>
<evidence type="ECO:0000313" key="3">
    <source>
        <dbReference type="EMBL" id="KRZ48700.1"/>
    </source>
</evidence>
<name>A0A0V1KM91_9BILA</name>
<proteinExistence type="predicted"/>
<feature type="transmembrane region" description="Helical" evidence="1">
    <location>
        <begin position="37"/>
        <end position="58"/>
    </location>
</feature>
<organism evidence="2 4">
    <name type="scientific">Trichinella nativa</name>
    <dbReference type="NCBI Taxonomy" id="6335"/>
    <lineage>
        <taxon>Eukaryota</taxon>
        <taxon>Metazoa</taxon>
        <taxon>Ecdysozoa</taxon>
        <taxon>Nematoda</taxon>
        <taxon>Enoplea</taxon>
        <taxon>Dorylaimia</taxon>
        <taxon>Trichinellida</taxon>
        <taxon>Trichinellidae</taxon>
        <taxon>Trichinella</taxon>
    </lineage>
</organism>